<evidence type="ECO:0000313" key="3">
    <source>
        <dbReference type="Proteomes" id="UP000013966"/>
    </source>
</evidence>
<gene>
    <name evidence="2" type="ORF">BRPE64_CCDS08530</name>
</gene>
<dbReference type="Proteomes" id="UP000013966">
    <property type="component" value="Chromosome 3"/>
</dbReference>
<organism evidence="2 3">
    <name type="scientific">Caballeronia insecticola</name>
    <dbReference type="NCBI Taxonomy" id="758793"/>
    <lineage>
        <taxon>Bacteria</taxon>
        <taxon>Pseudomonadati</taxon>
        <taxon>Pseudomonadota</taxon>
        <taxon>Betaproteobacteria</taxon>
        <taxon>Burkholderiales</taxon>
        <taxon>Burkholderiaceae</taxon>
        <taxon>Caballeronia</taxon>
    </lineage>
</organism>
<protein>
    <submittedName>
        <fullName evidence="2">Uncharacterized protein</fullName>
    </submittedName>
</protein>
<evidence type="ECO:0000313" key="2">
    <source>
        <dbReference type="EMBL" id="BAN26936.1"/>
    </source>
</evidence>
<dbReference type="AlphaFoldDB" id="R4X2U5"/>
<dbReference type="PATRIC" id="fig|758793.3.peg.5156"/>
<dbReference type="EMBL" id="AP013060">
    <property type="protein sequence ID" value="BAN26936.1"/>
    <property type="molecule type" value="Genomic_DNA"/>
</dbReference>
<keyword evidence="3" id="KW-1185">Reference proteome</keyword>
<name>R4X2U5_9BURK</name>
<dbReference type="KEGG" id="buo:BRPE64_CCDS08530"/>
<evidence type="ECO:0000256" key="1">
    <source>
        <dbReference type="SAM" id="MobiDB-lite"/>
    </source>
</evidence>
<reference evidence="2 3" key="2">
    <citation type="journal article" date="2018" name="Int. J. Syst. Evol. Microbiol.">
        <title>Burkholderia insecticola sp. nov., a gut symbiotic bacterium of the bean bug Riptortus pedestris.</title>
        <authorList>
            <person name="Takeshita K."/>
            <person name="Tamaki H."/>
            <person name="Ohbayashi T."/>
            <person name="Meng X.-Y."/>
            <person name="Sone T."/>
            <person name="Mitani Y."/>
            <person name="Peeters C."/>
            <person name="Kikuchi Y."/>
            <person name="Vandamme P."/>
        </authorList>
    </citation>
    <scope>NUCLEOTIDE SEQUENCE [LARGE SCALE GENOMIC DNA]</scope>
    <source>
        <strain evidence="2">RPE64</strain>
    </source>
</reference>
<dbReference type="HOGENOM" id="CLU_3213457_0_0_4"/>
<reference evidence="2 3" key="1">
    <citation type="journal article" date="2013" name="Genome Announc.">
        <title>Complete Genome Sequence of Burkholderia sp. Strain RPE64, Bacterial Symbiont of the Bean Bug Riptortus pedestris.</title>
        <authorList>
            <person name="Shibata T.F."/>
            <person name="Maeda T."/>
            <person name="Nikoh N."/>
            <person name="Yamaguchi K."/>
            <person name="Oshima K."/>
            <person name="Hattori M."/>
            <person name="Nishiyama T."/>
            <person name="Hasebe M."/>
            <person name="Fukatsu T."/>
            <person name="Kikuchi Y."/>
            <person name="Shigenobu S."/>
        </authorList>
    </citation>
    <scope>NUCLEOTIDE SEQUENCE [LARGE SCALE GENOMIC DNA]</scope>
</reference>
<sequence>MQDWAQQATGGDAVRPVQPVRPAPADVARASSDALATPVIHTVD</sequence>
<feature type="region of interest" description="Disordered" evidence="1">
    <location>
        <begin position="1"/>
        <end position="44"/>
    </location>
</feature>
<feature type="compositionally biased region" description="Low complexity" evidence="1">
    <location>
        <begin position="12"/>
        <end position="34"/>
    </location>
</feature>
<proteinExistence type="predicted"/>
<accession>R4X2U5</accession>